<name>A0ABV3APR7_9ACTN</name>
<sequence>MQPTSRPLTAKDYDVVVFAGERETNDVRAIRREVALRVLPALRDAEADQHNWRRSPMRDLLERLPLDPVNLEATASAIAPAVNQLTKDNNVAKLVLSV</sequence>
<proteinExistence type="predicted"/>
<evidence type="ECO:0000313" key="2">
    <source>
        <dbReference type="Proteomes" id="UP001551011"/>
    </source>
</evidence>
<comment type="caution">
    <text evidence="1">The sequence shown here is derived from an EMBL/GenBank/DDBJ whole genome shotgun (WGS) entry which is preliminary data.</text>
</comment>
<reference evidence="1 2" key="1">
    <citation type="submission" date="2024-06" db="EMBL/GenBank/DDBJ databases">
        <title>The Natural Products Discovery Center: Release of the First 8490 Sequenced Strains for Exploring Actinobacteria Biosynthetic Diversity.</title>
        <authorList>
            <person name="Kalkreuter E."/>
            <person name="Kautsar S.A."/>
            <person name="Yang D."/>
            <person name="Bader C.D."/>
            <person name="Teijaro C.N."/>
            <person name="Fluegel L."/>
            <person name="Davis C.M."/>
            <person name="Simpson J.R."/>
            <person name="Lauterbach L."/>
            <person name="Steele A.D."/>
            <person name="Gui C."/>
            <person name="Meng S."/>
            <person name="Li G."/>
            <person name="Viehrig K."/>
            <person name="Ye F."/>
            <person name="Su P."/>
            <person name="Kiefer A.F."/>
            <person name="Nichols A."/>
            <person name="Cepeda A.J."/>
            <person name="Yan W."/>
            <person name="Fan B."/>
            <person name="Jiang Y."/>
            <person name="Adhikari A."/>
            <person name="Zheng C.-J."/>
            <person name="Schuster L."/>
            <person name="Cowan T.M."/>
            <person name="Smanski M.J."/>
            <person name="Chevrette M.G."/>
            <person name="De Carvalho L.P.S."/>
            <person name="Shen B."/>
        </authorList>
    </citation>
    <scope>NUCLEOTIDE SEQUENCE [LARGE SCALE GENOMIC DNA]</scope>
    <source>
        <strain evidence="1 2">NPDC020594</strain>
    </source>
</reference>
<protein>
    <submittedName>
        <fullName evidence="1">Uncharacterized protein</fullName>
    </submittedName>
</protein>
<keyword evidence="2" id="KW-1185">Reference proteome</keyword>
<organism evidence="1 2">
    <name type="scientific">Streptomyces flaveolus</name>
    <dbReference type="NCBI Taxonomy" id="67297"/>
    <lineage>
        <taxon>Bacteria</taxon>
        <taxon>Bacillati</taxon>
        <taxon>Actinomycetota</taxon>
        <taxon>Actinomycetes</taxon>
        <taxon>Kitasatosporales</taxon>
        <taxon>Streptomycetaceae</taxon>
        <taxon>Streptomyces</taxon>
    </lineage>
</organism>
<dbReference type="RefSeq" id="WP_359261572.1">
    <property type="nucleotide sequence ID" value="NZ_JBFAEG010000064.1"/>
</dbReference>
<accession>A0ABV3APR7</accession>
<dbReference type="EMBL" id="JBFAEG010000064">
    <property type="protein sequence ID" value="MEU5713933.1"/>
    <property type="molecule type" value="Genomic_DNA"/>
</dbReference>
<gene>
    <name evidence="1" type="ORF">AB0H04_45325</name>
</gene>
<dbReference type="Proteomes" id="UP001551011">
    <property type="component" value="Unassembled WGS sequence"/>
</dbReference>
<evidence type="ECO:0000313" key="1">
    <source>
        <dbReference type="EMBL" id="MEU5713933.1"/>
    </source>
</evidence>